<feature type="compositionally biased region" description="Basic and acidic residues" evidence="1">
    <location>
        <begin position="320"/>
        <end position="330"/>
    </location>
</feature>
<evidence type="ECO:0000256" key="1">
    <source>
        <dbReference type="SAM" id="MobiDB-lite"/>
    </source>
</evidence>
<dbReference type="Proteomes" id="UP001165122">
    <property type="component" value="Unassembled WGS sequence"/>
</dbReference>
<reference evidence="3" key="1">
    <citation type="journal article" date="2023" name="Commun. Biol.">
        <title>Genome analysis of Parmales, the sister group of diatoms, reveals the evolutionary specialization of diatoms from phago-mixotrophs to photoautotrophs.</title>
        <authorList>
            <person name="Ban H."/>
            <person name="Sato S."/>
            <person name="Yoshikawa S."/>
            <person name="Yamada K."/>
            <person name="Nakamura Y."/>
            <person name="Ichinomiya M."/>
            <person name="Sato N."/>
            <person name="Blanc-Mathieu R."/>
            <person name="Endo H."/>
            <person name="Kuwata A."/>
            <person name="Ogata H."/>
        </authorList>
    </citation>
    <scope>NUCLEOTIDE SEQUENCE [LARGE SCALE GENOMIC DNA]</scope>
    <source>
        <strain evidence="3">NIES 3700</strain>
    </source>
</reference>
<feature type="region of interest" description="Disordered" evidence="1">
    <location>
        <begin position="109"/>
        <end position="172"/>
    </location>
</feature>
<proteinExistence type="predicted"/>
<evidence type="ECO:0000313" key="3">
    <source>
        <dbReference type="Proteomes" id="UP001165122"/>
    </source>
</evidence>
<sequence>MPSPLKSNRPPANYTSPSSNSGTMMGLFGHANINTEDNWSWENDVKNYRGQADVRQQELHRYRNLQQARALREPESLPNISSTYERGMRDYEKVKIGTPAMGEWSRIEAIQSSDETPRNPILEPGDGEYPPGVIPPKRRSYDPILQRYPDEIEEEKKKAEEGEQVKMSAEERKRSVAVIAYEKAMEKQRLQWEHKELSQQLQPHPPTDFNKGVKDYTMARERAARTQDWMPGRPKGGRSFKEPLRDPILKDAPDPEVVEQNEKISEKYQEEQKQHFNQVFQTYPDPRAQVRADREWMDERETKIKNALNRRMVREGGYDPVTLRDRRTGDEVGPLPDSQIGHKVESIAGSLAKQHMTGAHVAYALGSDRYGDPDAGNVTNVKVHQAHVDHVSMIMQNEGRVEAGGHDLEEREKVPSNVEKLMDLRYADEFEDAAEMQTSWANTQLDKHMNGAYSNAYTNGGAGASGTNKMNYTPDLHTSDLLHSDIMTTWAPKIDVKHEEDPRDKGMVYSYHRVNDMYEEGMEREPYRKNYLHEAKGAKMSENGIRIWPEEKKEISGIAGRIMASSKGI</sequence>
<feature type="region of interest" description="Disordered" evidence="1">
    <location>
        <begin position="194"/>
        <end position="213"/>
    </location>
</feature>
<organism evidence="2 3">
    <name type="scientific">Triparma laevis f. longispina</name>
    <dbReference type="NCBI Taxonomy" id="1714387"/>
    <lineage>
        <taxon>Eukaryota</taxon>
        <taxon>Sar</taxon>
        <taxon>Stramenopiles</taxon>
        <taxon>Ochrophyta</taxon>
        <taxon>Bolidophyceae</taxon>
        <taxon>Parmales</taxon>
        <taxon>Triparmaceae</taxon>
        <taxon>Triparma</taxon>
    </lineage>
</organism>
<dbReference type="EMBL" id="BRXW01000521">
    <property type="protein sequence ID" value="GMH62745.1"/>
    <property type="molecule type" value="Genomic_DNA"/>
</dbReference>
<feature type="region of interest" description="Disordered" evidence="1">
    <location>
        <begin position="222"/>
        <end position="252"/>
    </location>
</feature>
<evidence type="ECO:0000313" key="2">
    <source>
        <dbReference type="EMBL" id="GMH62745.1"/>
    </source>
</evidence>
<keyword evidence="3" id="KW-1185">Reference proteome</keyword>
<feature type="region of interest" description="Disordered" evidence="1">
    <location>
        <begin position="1"/>
        <end position="29"/>
    </location>
</feature>
<name>A0A9W7A400_9STRA</name>
<feature type="region of interest" description="Disordered" evidence="1">
    <location>
        <begin position="320"/>
        <end position="340"/>
    </location>
</feature>
<comment type="caution">
    <text evidence="2">The sequence shown here is derived from an EMBL/GenBank/DDBJ whole genome shotgun (WGS) entry which is preliminary data.</text>
</comment>
<dbReference type="OrthoDB" id="192460at2759"/>
<feature type="compositionally biased region" description="Basic and acidic residues" evidence="1">
    <location>
        <begin position="239"/>
        <end position="252"/>
    </location>
</feature>
<dbReference type="AlphaFoldDB" id="A0A9W7A400"/>
<accession>A0A9W7A400</accession>
<gene>
    <name evidence="2" type="ORF">TrLO_g15167</name>
</gene>
<feature type="compositionally biased region" description="Basic and acidic residues" evidence="1">
    <location>
        <begin position="148"/>
        <end position="172"/>
    </location>
</feature>
<protein>
    <submittedName>
        <fullName evidence="2">Uncharacterized protein</fullName>
    </submittedName>
</protein>
<feature type="compositionally biased region" description="Polar residues" evidence="1">
    <location>
        <begin position="13"/>
        <end position="23"/>
    </location>
</feature>